<organism evidence="2 3">
    <name type="scientific">Halopelagius inordinatus</name>
    <dbReference type="NCBI Taxonomy" id="553467"/>
    <lineage>
        <taxon>Archaea</taxon>
        <taxon>Methanobacteriati</taxon>
        <taxon>Methanobacteriota</taxon>
        <taxon>Stenosarchaea group</taxon>
        <taxon>Halobacteria</taxon>
        <taxon>Halobacteriales</taxon>
        <taxon>Haloferacaceae</taxon>
    </lineage>
</organism>
<dbReference type="Gene3D" id="3.90.960.10">
    <property type="entry name" value="YbaK/aminoacyl-tRNA synthetase-associated domain"/>
    <property type="match status" value="1"/>
</dbReference>
<feature type="domain" description="YbaK/aminoacyl-tRNA synthetase-associated" evidence="1">
    <location>
        <begin position="27"/>
        <end position="148"/>
    </location>
</feature>
<dbReference type="Pfam" id="PF04073">
    <property type="entry name" value="tRNA_edit"/>
    <property type="match status" value="1"/>
</dbReference>
<dbReference type="Proteomes" id="UP000198876">
    <property type="component" value="Unassembled WGS sequence"/>
</dbReference>
<name>A0A1I2NLT0_9EURY</name>
<dbReference type="OrthoDB" id="27691at2157"/>
<protein>
    <submittedName>
        <fullName evidence="2">Cys-tRNA(Pro) deacylase, prolyl-tRNA editing enzyme YbaK/EbsC</fullName>
    </submittedName>
</protein>
<dbReference type="InterPro" id="IPR007214">
    <property type="entry name" value="YbaK/aa-tRNA-synth-assoc-dom"/>
</dbReference>
<sequence length="158" mass="16478">MHQRAETFVGEAADRYGFDVTVTEFPEGTKTAADAADAVGCSVGQIASSLVFDCGGELVVVVTSGANRVSEAKLATHLGVEAGDVSMADPGRIRDVVGWSIGGVPPFCHETDLRVLFDASLADYDTVWAAAGTPTSMFPIDPAKLRRLSDATSADVVE</sequence>
<dbReference type="EMBL" id="FOOQ01000001">
    <property type="protein sequence ID" value="SFG03729.1"/>
    <property type="molecule type" value="Genomic_DNA"/>
</dbReference>
<keyword evidence="3" id="KW-1185">Reference proteome</keyword>
<dbReference type="InterPro" id="IPR036754">
    <property type="entry name" value="YbaK/aa-tRNA-synt-asso_dom_sf"/>
</dbReference>
<dbReference type="PANTHER" id="PTHR30411:SF1">
    <property type="entry name" value="CYTOPLASMIC PROTEIN"/>
    <property type="match status" value="1"/>
</dbReference>
<dbReference type="AlphaFoldDB" id="A0A1I2NLT0"/>
<dbReference type="RefSeq" id="WP_092889830.1">
    <property type="nucleotide sequence ID" value="NZ_FOOQ01000001.1"/>
</dbReference>
<evidence type="ECO:0000313" key="3">
    <source>
        <dbReference type="Proteomes" id="UP000198876"/>
    </source>
</evidence>
<dbReference type="SUPFAM" id="SSF55826">
    <property type="entry name" value="YbaK/ProRS associated domain"/>
    <property type="match status" value="1"/>
</dbReference>
<dbReference type="GO" id="GO:0002161">
    <property type="term" value="F:aminoacyl-tRNA deacylase activity"/>
    <property type="evidence" value="ECO:0007669"/>
    <property type="project" value="InterPro"/>
</dbReference>
<accession>A0A1I2NLT0</accession>
<gene>
    <name evidence="2" type="ORF">SAMN04488063_1216</name>
</gene>
<dbReference type="CDD" id="cd04333">
    <property type="entry name" value="ProX_deacylase"/>
    <property type="match status" value="1"/>
</dbReference>
<dbReference type="PANTHER" id="PTHR30411">
    <property type="entry name" value="CYTOPLASMIC PROTEIN"/>
    <property type="match status" value="1"/>
</dbReference>
<proteinExistence type="predicted"/>
<dbReference type="STRING" id="553467.SAMN04488063_1216"/>
<reference evidence="3" key="1">
    <citation type="submission" date="2016-10" db="EMBL/GenBank/DDBJ databases">
        <authorList>
            <person name="Varghese N."/>
            <person name="Submissions S."/>
        </authorList>
    </citation>
    <scope>NUCLEOTIDE SEQUENCE [LARGE SCALE GENOMIC DNA]</scope>
    <source>
        <strain evidence="3">CGMCC 1.7739</strain>
    </source>
</reference>
<evidence type="ECO:0000313" key="2">
    <source>
        <dbReference type="EMBL" id="SFG03729.1"/>
    </source>
</evidence>
<evidence type="ECO:0000259" key="1">
    <source>
        <dbReference type="Pfam" id="PF04073"/>
    </source>
</evidence>